<evidence type="ECO:0000313" key="6">
    <source>
        <dbReference type="Proteomes" id="UP000292648"/>
    </source>
</evidence>
<evidence type="ECO:0000259" key="3">
    <source>
        <dbReference type="Pfam" id="PF02016"/>
    </source>
</evidence>
<feature type="domain" description="LD-carboxypeptidase C-terminal" evidence="4">
    <location>
        <begin position="213"/>
        <end position="341"/>
    </location>
</feature>
<proteinExistence type="inferred from homology"/>
<protein>
    <submittedName>
        <fullName evidence="5">LD-carboxypeptidase</fullName>
    </submittedName>
</protein>
<dbReference type="Gene3D" id="3.50.30.60">
    <property type="entry name" value="LD-carboxypeptidase A C-terminal domain-like"/>
    <property type="match status" value="1"/>
</dbReference>
<dbReference type="AlphaFoldDB" id="A0A4Q9Y378"/>
<dbReference type="SUPFAM" id="SSF52317">
    <property type="entry name" value="Class I glutamine amidotransferase-like"/>
    <property type="match status" value="1"/>
</dbReference>
<feature type="domain" description="LD-carboxypeptidase N-terminal" evidence="3">
    <location>
        <begin position="13"/>
        <end position="138"/>
    </location>
</feature>
<evidence type="ECO:0000313" key="5">
    <source>
        <dbReference type="EMBL" id="TBX42614.1"/>
    </source>
</evidence>
<dbReference type="InterPro" id="IPR027478">
    <property type="entry name" value="LdcA_N"/>
</dbReference>
<gene>
    <name evidence="5" type="ORF">EUZ87_07650</name>
</gene>
<dbReference type="EMBL" id="SEHH01000057">
    <property type="protein sequence ID" value="TBX42614.1"/>
    <property type="molecule type" value="Genomic_DNA"/>
</dbReference>
<dbReference type="InterPro" id="IPR029062">
    <property type="entry name" value="Class_I_gatase-like"/>
</dbReference>
<sequence>MLKPAPLHVGDHVAVVSLSSGTLGEAARRHQLNQGLKRLQQLGLVPVMMPNTLKGRAVLKQHPELRAADLKQAFLDPNIRGIIAAIGGDDTYRTLPFLMSDPEFKTAVRQSPKLFTGFSDTTVNHLMFYQLGLQTFYGPNFLSDLAELGPTMLPYTADTWQRYFEVSQQTVINSSPVWYDERTDFSEAALETSRVRHVETYHYEVLRGHGVVQGQLLGGCLDSFYDLLTTTRYPDEQQVAAQFNLIPRATAWRGKILFIETSDEQPRPDLFRRMLQRIRQAKILTNVVAVIVGKPQNEHYYQEYRNILIDETTDLNLPILYNINFGHAFPRTALPYGAQAAVDFDQATLKVLEPWFNTH</sequence>
<dbReference type="InterPro" id="IPR040921">
    <property type="entry name" value="Peptidase_S66C"/>
</dbReference>
<reference evidence="5 6" key="1">
    <citation type="submission" date="2019-01" db="EMBL/GenBank/DDBJ databases">
        <title>Draft genome sequence of Lactobacillus paraplantarum OSY-TC318, a Producer of the novel lantibiotic Paraplantaracin TC318.</title>
        <authorList>
            <person name="Hussein W.E."/>
            <person name="Huang E."/>
            <person name="Yousef A.E."/>
        </authorList>
    </citation>
    <scope>NUCLEOTIDE SEQUENCE [LARGE SCALE GENOMIC DNA]</scope>
    <source>
        <strain evidence="5 6">OSY-TC318</strain>
    </source>
</reference>
<dbReference type="Gene3D" id="3.40.50.10740">
    <property type="entry name" value="Class I glutamine amidotransferase-like"/>
    <property type="match status" value="1"/>
</dbReference>
<name>A0A4Q9Y378_9LACO</name>
<dbReference type="CDD" id="cd07062">
    <property type="entry name" value="Peptidase_S66_mccF_like"/>
    <property type="match status" value="1"/>
</dbReference>
<dbReference type="Pfam" id="PF17676">
    <property type="entry name" value="Peptidase_S66C"/>
    <property type="match status" value="1"/>
</dbReference>
<accession>A0A4Q9Y378</accession>
<dbReference type="InterPro" id="IPR027461">
    <property type="entry name" value="Carboxypeptidase_A_C_sf"/>
</dbReference>
<evidence type="ECO:0000256" key="2">
    <source>
        <dbReference type="ARBA" id="ARBA00022801"/>
    </source>
</evidence>
<keyword evidence="2" id="KW-0378">Hydrolase</keyword>
<dbReference type="InterPro" id="IPR003507">
    <property type="entry name" value="S66_fam"/>
</dbReference>
<evidence type="ECO:0000256" key="1">
    <source>
        <dbReference type="ARBA" id="ARBA00010233"/>
    </source>
</evidence>
<comment type="similarity">
    <text evidence="1">Belongs to the peptidase S66 family.</text>
</comment>
<comment type="caution">
    <text evidence="5">The sequence shown here is derived from an EMBL/GenBank/DDBJ whole genome shotgun (WGS) entry which is preliminary data.</text>
</comment>
<keyword evidence="5" id="KW-0645">Protease</keyword>
<evidence type="ECO:0000259" key="4">
    <source>
        <dbReference type="Pfam" id="PF17676"/>
    </source>
</evidence>
<organism evidence="5 6">
    <name type="scientific">Lactiplantibacillus paraplantarum</name>
    <dbReference type="NCBI Taxonomy" id="60520"/>
    <lineage>
        <taxon>Bacteria</taxon>
        <taxon>Bacillati</taxon>
        <taxon>Bacillota</taxon>
        <taxon>Bacilli</taxon>
        <taxon>Lactobacillales</taxon>
        <taxon>Lactobacillaceae</taxon>
        <taxon>Lactiplantibacillus</taxon>
    </lineage>
</organism>
<dbReference type="PANTHER" id="PTHR30237:SF4">
    <property type="entry name" value="LD-CARBOXYPEPTIDASE C-TERMINAL DOMAIN-CONTAINING PROTEIN"/>
    <property type="match status" value="1"/>
</dbReference>
<dbReference type="Proteomes" id="UP000292648">
    <property type="component" value="Unassembled WGS sequence"/>
</dbReference>
<dbReference type="PIRSF" id="PIRSF028757">
    <property type="entry name" value="LD-carboxypeptidase"/>
    <property type="match status" value="1"/>
</dbReference>
<dbReference type="SUPFAM" id="SSF141986">
    <property type="entry name" value="LD-carboxypeptidase A C-terminal domain-like"/>
    <property type="match status" value="1"/>
</dbReference>
<keyword evidence="5" id="KW-0121">Carboxypeptidase</keyword>
<dbReference type="InterPro" id="IPR040449">
    <property type="entry name" value="Peptidase_S66_N"/>
</dbReference>
<dbReference type="PANTHER" id="PTHR30237">
    <property type="entry name" value="MURAMOYLTETRAPEPTIDE CARBOXYPEPTIDASE"/>
    <property type="match status" value="1"/>
</dbReference>
<dbReference type="Pfam" id="PF02016">
    <property type="entry name" value="Peptidase_S66"/>
    <property type="match status" value="1"/>
</dbReference>
<dbReference type="GO" id="GO:0004180">
    <property type="term" value="F:carboxypeptidase activity"/>
    <property type="evidence" value="ECO:0007669"/>
    <property type="project" value="UniProtKB-KW"/>
</dbReference>